<dbReference type="PANTHER" id="PTHR45664:SF12">
    <property type="entry name" value="PANCREAS_DUODENUM HOMEOBOX PROTEIN 1"/>
    <property type="match status" value="1"/>
</dbReference>
<reference evidence="10" key="1">
    <citation type="submission" date="2018-07" db="EMBL/GenBank/DDBJ databases">
        <title>Comparative genomics of catfishes provides insights into carnivory and benthic adaptation.</title>
        <authorList>
            <person name="Zhang Y."/>
            <person name="Wang D."/>
            <person name="Peng Z."/>
            <person name="Zheng S."/>
            <person name="Shao F."/>
            <person name="Tao W."/>
        </authorList>
    </citation>
    <scope>NUCLEOTIDE SEQUENCE</scope>
    <source>
        <strain evidence="10">Chongqing</strain>
    </source>
</reference>
<organism evidence="10 11">
    <name type="scientific">Silurus asotus</name>
    <name type="common">Amur catfish</name>
    <name type="synonym">Parasilurus asotus</name>
    <dbReference type="NCBI Taxonomy" id="30991"/>
    <lineage>
        <taxon>Eukaryota</taxon>
        <taxon>Metazoa</taxon>
        <taxon>Chordata</taxon>
        <taxon>Craniata</taxon>
        <taxon>Vertebrata</taxon>
        <taxon>Euteleostomi</taxon>
        <taxon>Actinopterygii</taxon>
        <taxon>Neopterygii</taxon>
        <taxon>Teleostei</taxon>
        <taxon>Ostariophysi</taxon>
        <taxon>Siluriformes</taxon>
        <taxon>Siluridae</taxon>
        <taxon>Silurus</taxon>
    </lineage>
</organism>
<comment type="similarity">
    <text evidence="4">Belongs to the Antp homeobox family. IPF1/XlHbox-8 subfamily.</text>
</comment>
<dbReference type="PANTHER" id="PTHR45664">
    <property type="entry name" value="PROTEIN ZERKNUELLT 1-RELATED"/>
    <property type="match status" value="1"/>
</dbReference>
<feature type="domain" description="Homeobox" evidence="9">
    <location>
        <begin position="152"/>
        <end position="212"/>
    </location>
</feature>
<evidence type="ECO:0000256" key="8">
    <source>
        <dbReference type="SAM" id="MobiDB-lite"/>
    </source>
</evidence>
<keyword evidence="2 6" id="KW-0371">Homeobox</keyword>
<evidence type="ECO:0000256" key="1">
    <source>
        <dbReference type="ARBA" id="ARBA00023125"/>
    </source>
</evidence>
<dbReference type="PROSITE" id="PS50071">
    <property type="entry name" value="HOMEOBOX_2"/>
    <property type="match status" value="1"/>
</dbReference>
<dbReference type="InterPro" id="IPR001356">
    <property type="entry name" value="HD"/>
</dbReference>
<keyword evidence="1 6" id="KW-0238">DNA-binding</keyword>
<feature type="region of interest" description="Disordered" evidence="8">
    <location>
        <begin position="211"/>
        <end position="262"/>
    </location>
</feature>
<dbReference type="PRINTS" id="PR00025">
    <property type="entry name" value="ANTENNAPEDIA"/>
</dbReference>
<dbReference type="Proteomes" id="UP001205998">
    <property type="component" value="Unassembled WGS sequence"/>
</dbReference>
<dbReference type="PROSITE" id="PS00027">
    <property type="entry name" value="HOMEOBOX_1"/>
    <property type="match status" value="1"/>
</dbReference>
<feature type="compositionally biased region" description="Basic and acidic residues" evidence="8">
    <location>
        <begin position="211"/>
        <end position="222"/>
    </location>
</feature>
<evidence type="ECO:0000256" key="7">
    <source>
        <dbReference type="RuleBase" id="RU000682"/>
    </source>
</evidence>
<dbReference type="GO" id="GO:0000978">
    <property type="term" value="F:RNA polymerase II cis-regulatory region sequence-specific DNA binding"/>
    <property type="evidence" value="ECO:0007669"/>
    <property type="project" value="TreeGrafter"/>
</dbReference>
<dbReference type="AlphaFoldDB" id="A0AAD5B545"/>
<gene>
    <name evidence="10" type="ORF">C0J50_13010</name>
</gene>
<dbReference type="GO" id="GO:0005634">
    <property type="term" value="C:nucleus"/>
    <property type="evidence" value="ECO:0007669"/>
    <property type="project" value="UniProtKB-SubCell"/>
</dbReference>
<dbReference type="FunFam" id="1.10.10.60:FF:000176">
    <property type="entry name" value="pancreas/duodenum homeobox protein 1"/>
    <property type="match status" value="1"/>
</dbReference>
<dbReference type="SUPFAM" id="SSF46689">
    <property type="entry name" value="Homeodomain-like"/>
    <property type="match status" value="1"/>
</dbReference>
<dbReference type="GO" id="GO:0045944">
    <property type="term" value="P:positive regulation of transcription by RNA polymerase II"/>
    <property type="evidence" value="ECO:0007669"/>
    <property type="project" value="UniProtKB-ARBA"/>
</dbReference>
<evidence type="ECO:0000259" key="9">
    <source>
        <dbReference type="PROSITE" id="PS50071"/>
    </source>
</evidence>
<evidence type="ECO:0000313" key="11">
    <source>
        <dbReference type="Proteomes" id="UP001205998"/>
    </source>
</evidence>
<dbReference type="InterPro" id="IPR017995">
    <property type="entry name" value="Homeobox_antennapedia"/>
</dbReference>
<accession>A0AAD5B545</accession>
<proteinExistence type="inferred from homology"/>
<dbReference type="SMART" id="SM00389">
    <property type="entry name" value="HOX"/>
    <property type="match status" value="1"/>
</dbReference>
<keyword evidence="11" id="KW-1185">Reference proteome</keyword>
<dbReference type="Pfam" id="PF00046">
    <property type="entry name" value="Homeodomain"/>
    <property type="match status" value="1"/>
</dbReference>
<dbReference type="InterPro" id="IPR017970">
    <property type="entry name" value="Homeobox_CS"/>
</dbReference>
<feature type="DNA-binding region" description="Homeobox" evidence="6">
    <location>
        <begin position="154"/>
        <end position="213"/>
    </location>
</feature>
<dbReference type="EMBL" id="MU550680">
    <property type="protein sequence ID" value="KAI5627470.1"/>
    <property type="molecule type" value="Genomic_DNA"/>
</dbReference>
<evidence type="ECO:0000256" key="4">
    <source>
        <dbReference type="ARBA" id="ARBA00038297"/>
    </source>
</evidence>
<dbReference type="CDD" id="cd00086">
    <property type="entry name" value="homeodomain"/>
    <property type="match status" value="1"/>
</dbReference>
<evidence type="ECO:0000256" key="2">
    <source>
        <dbReference type="ARBA" id="ARBA00023155"/>
    </source>
</evidence>
<feature type="compositionally biased region" description="Pro residues" evidence="8">
    <location>
        <begin position="243"/>
        <end position="252"/>
    </location>
</feature>
<evidence type="ECO:0000256" key="6">
    <source>
        <dbReference type="PROSITE-ProRule" id="PRU00108"/>
    </source>
</evidence>
<name>A0AAD5B545_SILAS</name>
<keyword evidence="3 6" id="KW-0539">Nucleus</keyword>
<dbReference type="InterPro" id="IPR020479">
    <property type="entry name" value="HD_metazoa"/>
</dbReference>
<evidence type="ECO:0000313" key="10">
    <source>
        <dbReference type="EMBL" id="KAI5627470.1"/>
    </source>
</evidence>
<comment type="subcellular location">
    <subcellularLocation>
        <location evidence="6 7">Nucleus</location>
    </subcellularLocation>
</comment>
<evidence type="ECO:0000256" key="5">
    <source>
        <dbReference type="ARBA" id="ARBA00040412"/>
    </source>
</evidence>
<protein>
    <recommendedName>
        <fullName evidence="5">Pancreas/duodenum homeobox protein 1</fullName>
    </recommendedName>
</protein>
<dbReference type="GO" id="GO:0000981">
    <property type="term" value="F:DNA-binding transcription factor activity, RNA polymerase II-specific"/>
    <property type="evidence" value="ECO:0007669"/>
    <property type="project" value="InterPro"/>
</dbReference>
<comment type="caution">
    <text evidence="10">The sequence shown here is derived from an EMBL/GenBank/DDBJ whole genome shotgun (WGS) entry which is preliminary data.</text>
</comment>
<dbReference type="Gene3D" id="1.10.10.60">
    <property type="entry name" value="Homeodomain-like"/>
    <property type="match status" value="1"/>
</dbReference>
<dbReference type="PRINTS" id="PR00024">
    <property type="entry name" value="HOMEOBOX"/>
</dbReference>
<dbReference type="InterPro" id="IPR009057">
    <property type="entry name" value="Homeodomain-like_sf"/>
</dbReference>
<sequence>MAKVKQGHMMPVTHLPEALKRRQPHSHLYKDSCAYQRPHNEEFSPSPPPCLYMTRQTQAVYASPALGTQDQHNHLPDITSYVSGREELAVSHLHHSQAQQLPLQTFTGYGDSLDLCSERNRCHLPFPWMKSTKSHTHAWKGQWAGPYAAEHEENKRTRTAYTRAQLLELEKEFLFNKYISRPRRVELALTLSLTERHIKIWFQNRRMKWKKEEDKRKARGGDPEQDASVTSGDLRDDACGGPAAPPSPPSSRPEPLVARDPA</sequence>
<evidence type="ECO:0000256" key="3">
    <source>
        <dbReference type="ARBA" id="ARBA00023242"/>
    </source>
</evidence>
<dbReference type="GO" id="GO:0003309">
    <property type="term" value="P:type B pancreatic cell differentiation"/>
    <property type="evidence" value="ECO:0007669"/>
    <property type="project" value="TreeGrafter"/>
</dbReference>